<organism evidence="2 3">
    <name type="scientific">Macrophomina phaseolina</name>
    <dbReference type="NCBI Taxonomy" id="35725"/>
    <lineage>
        <taxon>Eukaryota</taxon>
        <taxon>Fungi</taxon>
        <taxon>Dikarya</taxon>
        <taxon>Ascomycota</taxon>
        <taxon>Pezizomycotina</taxon>
        <taxon>Dothideomycetes</taxon>
        <taxon>Dothideomycetes incertae sedis</taxon>
        <taxon>Botryosphaeriales</taxon>
        <taxon>Botryosphaeriaceae</taxon>
        <taxon>Macrophomina</taxon>
    </lineage>
</organism>
<keyword evidence="3" id="KW-1185">Reference proteome</keyword>
<protein>
    <submittedName>
        <fullName evidence="2">Uncharacterized protein</fullName>
    </submittedName>
</protein>
<feature type="region of interest" description="Disordered" evidence="1">
    <location>
        <begin position="1"/>
        <end position="42"/>
    </location>
</feature>
<evidence type="ECO:0000313" key="3">
    <source>
        <dbReference type="Proteomes" id="UP000774617"/>
    </source>
</evidence>
<evidence type="ECO:0000256" key="1">
    <source>
        <dbReference type="SAM" id="MobiDB-lite"/>
    </source>
</evidence>
<feature type="compositionally biased region" description="Basic and acidic residues" evidence="1">
    <location>
        <begin position="20"/>
        <end position="29"/>
    </location>
</feature>
<name>A0ABQ8FQU8_9PEZI</name>
<evidence type="ECO:0000313" key="2">
    <source>
        <dbReference type="EMBL" id="KAH7012026.1"/>
    </source>
</evidence>
<dbReference type="Proteomes" id="UP000774617">
    <property type="component" value="Unassembled WGS sequence"/>
</dbReference>
<gene>
    <name evidence="2" type="ORF">B0J12DRAFT_733727</name>
</gene>
<comment type="caution">
    <text evidence="2">The sequence shown here is derived from an EMBL/GenBank/DDBJ whole genome shotgun (WGS) entry which is preliminary data.</text>
</comment>
<dbReference type="EMBL" id="JAGTJR010000094">
    <property type="protein sequence ID" value="KAH7012026.1"/>
    <property type="molecule type" value="Genomic_DNA"/>
</dbReference>
<sequence>MSSVSTKVLKKRGRPAKYASNDEKKEANAKRRRVQRKTASAVEREARFDQHYLLDQAQAVSLLPVSDGSTGDAAATAQTRLAELRSTERDELGEFLPPLSPLSSPLLGPKSMELGDASGSIDLRVSRTAFLPTAANEQARIQPHLADQTVHATPSVIFEPSMAASGPSTPIFDSETFAGARELEETPQGNAITVEEGVGASISEDGDAVAAGVHLNDKAEDVSRLAGRMVDQLIQHRGCCEHCHRHSRDEHAQLHSSHVGLQEYLDGTGEAVDYPDILGLETIATREANLAAQTSGGKRRTYCGIDEKDARSAPVHICLEAEDRRTAVAEVTFDIDSVIGIPSSLAIAKQGIRWNPTQMPISDLRSGLHLNTRPVHYVDRHGHAHTVRKPIHQLPHYSFGRLIGFDDISLYLLFPHLFREEQQSSRLLDDDFRIWMDQILLPAIYQHHGSSLVQHYPSSYDHSRYNSTARGVEARSQRTDARPREQLLSHFLPPDSLHRIWQTILRTVQTPGLRQFRDVLILINGKNLKTLTKGLTWEEMTSRFQNCWTDSIAEAYITPEFYFDVGKEVCPVQKSRVARTRVENEAGEDGIQREGEAPAETLLWKRCCLETFGNWIQGYHGQAADGHQTTFYPFSMLHDSGSMTIETHQSSKSRAVGLLYSQFYASIKEVFAAGNVYPFTNVAIETLALDPRLRKTWQHVGAGLSHNPVALVRAYLYTKLRCHHAIRGSMRKSFGAMLYIYHGNRAELAALEHQ</sequence>
<accession>A0ABQ8FQU8</accession>
<proteinExistence type="predicted"/>
<reference evidence="2 3" key="1">
    <citation type="journal article" date="2021" name="Nat. Commun.">
        <title>Genetic determinants of endophytism in the Arabidopsis root mycobiome.</title>
        <authorList>
            <person name="Mesny F."/>
            <person name="Miyauchi S."/>
            <person name="Thiergart T."/>
            <person name="Pickel B."/>
            <person name="Atanasova L."/>
            <person name="Karlsson M."/>
            <person name="Huettel B."/>
            <person name="Barry K.W."/>
            <person name="Haridas S."/>
            <person name="Chen C."/>
            <person name="Bauer D."/>
            <person name="Andreopoulos W."/>
            <person name="Pangilinan J."/>
            <person name="LaButti K."/>
            <person name="Riley R."/>
            <person name="Lipzen A."/>
            <person name="Clum A."/>
            <person name="Drula E."/>
            <person name="Henrissat B."/>
            <person name="Kohler A."/>
            <person name="Grigoriev I.V."/>
            <person name="Martin F.M."/>
            <person name="Hacquard S."/>
        </authorList>
    </citation>
    <scope>NUCLEOTIDE SEQUENCE [LARGE SCALE GENOMIC DNA]</scope>
    <source>
        <strain evidence="2 3">MPI-SDFR-AT-0080</strain>
    </source>
</reference>